<keyword evidence="2" id="KW-0547">Nucleotide-binding</keyword>
<keyword evidence="3" id="KW-0975">Bacterial flagellum</keyword>
<evidence type="ECO:0000256" key="2">
    <source>
        <dbReference type="ARBA" id="ARBA00022741"/>
    </source>
</evidence>
<dbReference type="Gene3D" id="2.40.10.220">
    <property type="entry name" value="predicted glycosyltransferase like domains"/>
    <property type="match status" value="1"/>
</dbReference>
<dbReference type="GO" id="GO:0035438">
    <property type="term" value="F:cyclic-di-GMP binding"/>
    <property type="evidence" value="ECO:0007669"/>
    <property type="project" value="InterPro"/>
</dbReference>
<dbReference type="Proteomes" id="UP000571084">
    <property type="component" value="Unassembled WGS sequence"/>
</dbReference>
<evidence type="ECO:0000313" key="6">
    <source>
        <dbReference type="EMBL" id="MBB5200149.1"/>
    </source>
</evidence>
<keyword evidence="6" id="KW-0282">Flagellum</keyword>
<feature type="domain" description="PilZ" evidence="4">
    <location>
        <begin position="139"/>
        <end position="251"/>
    </location>
</feature>
<comment type="caution">
    <text evidence="6">The sequence shown here is derived from an EMBL/GenBank/DDBJ whole genome shotgun (WGS) entry which is preliminary data.</text>
</comment>
<accession>A0A840RUK6</accession>
<evidence type="ECO:0000256" key="3">
    <source>
        <dbReference type="ARBA" id="ARBA00023143"/>
    </source>
</evidence>
<gene>
    <name evidence="6" type="ORF">HNR39_001984</name>
</gene>
<keyword evidence="6" id="KW-0966">Cell projection</keyword>
<protein>
    <submittedName>
        <fullName evidence="6">C-di-GMP-binding flagellar brake protein YcgR</fullName>
    </submittedName>
</protein>
<keyword evidence="1" id="KW-0973">c-di-GMP</keyword>
<dbReference type="Pfam" id="PF07238">
    <property type="entry name" value="PilZ"/>
    <property type="match status" value="1"/>
</dbReference>
<dbReference type="Pfam" id="PF07317">
    <property type="entry name" value="PilZN"/>
    <property type="match status" value="1"/>
</dbReference>
<keyword evidence="6" id="KW-0969">Cilium</keyword>
<dbReference type="Gene3D" id="2.30.110.10">
    <property type="entry name" value="Electron Transport, Fmn-binding Protein, Chain A"/>
    <property type="match status" value="1"/>
</dbReference>
<evidence type="ECO:0000259" key="4">
    <source>
        <dbReference type="Pfam" id="PF07238"/>
    </source>
</evidence>
<sequence length="260" mass="28899">MKTTSTVPEIGADIDLPSTTLEASLAALDDFRIVHPNDVVSLLRQLAQHADPLDISFGRRGARIVTRIVAVDDRAGVFYYAAGDSEIENQQHQESGENLFSGMQSGAHVQFVCGVPERHVHEGMPVFISQLPESLYRMQRREHVRFETPSLNPYMCTATLPDQRRASFCVVDVSLAGARLRSTDPTIGDLVIGMTLTDATFDFRDLGELATDLTINFIHNSHTFNDPIHHFGCRFFPLPKVKEAILQRVIASLDLSRKPA</sequence>
<evidence type="ECO:0000256" key="1">
    <source>
        <dbReference type="ARBA" id="ARBA00022636"/>
    </source>
</evidence>
<dbReference type="InterPro" id="IPR009875">
    <property type="entry name" value="PilZ_domain"/>
</dbReference>
<organism evidence="6 7">
    <name type="scientific">Glaciimonas immobilis</name>
    <dbReference type="NCBI Taxonomy" id="728004"/>
    <lineage>
        <taxon>Bacteria</taxon>
        <taxon>Pseudomonadati</taxon>
        <taxon>Pseudomonadota</taxon>
        <taxon>Betaproteobacteria</taxon>
        <taxon>Burkholderiales</taxon>
        <taxon>Oxalobacteraceae</taxon>
        <taxon>Glaciimonas</taxon>
    </lineage>
</organism>
<dbReference type="InterPro" id="IPR012349">
    <property type="entry name" value="Split_barrel_FMN-bd"/>
</dbReference>
<keyword evidence="7" id="KW-1185">Reference proteome</keyword>
<reference evidence="6 7" key="1">
    <citation type="submission" date="2020-08" db="EMBL/GenBank/DDBJ databases">
        <title>Genomic Encyclopedia of Type Strains, Phase IV (KMG-IV): sequencing the most valuable type-strain genomes for metagenomic binning, comparative biology and taxonomic classification.</title>
        <authorList>
            <person name="Goeker M."/>
        </authorList>
    </citation>
    <scope>NUCLEOTIDE SEQUENCE [LARGE SCALE GENOMIC DNA]</scope>
    <source>
        <strain evidence="6 7">DSM 23240</strain>
    </source>
</reference>
<proteinExistence type="predicted"/>
<dbReference type="AlphaFoldDB" id="A0A840RUK6"/>
<evidence type="ECO:0000313" key="7">
    <source>
        <dbReference type="Proteomes" id="UP000571084"/>
    </source>
</evidence>
<dbReference type="InterPro" id="IPR009926">
    <property type="entry name" value="T3SS_YcgR_PilZN"/>
</dbReference>
<dbReference type="EMBL" id="JACHHQ010000004">
    <property type="protein sequence ID" value="MBB5200149.1"/>
    <property type="molecule type" value="Genomic_DNA"/>
</dbReference>
<evidence type="ECO:0000259" key="5">
    <source>
        <dbReference type="Pfam" id="PF07317"/>
    </source>
</evidence>
<feature type="domain" description="Type III secretion system flagellar brake protein YcgR PilZN" evidence="5">
    <location>
        <begin position="31"/>
        <end position="137"/>
    </location>
</feature>
<dbReference type="RefSeq" id="WP_168051348.1">
    <property type="nucleotide sequence ID" value="NZ_JAAOZT010000001.1"/>
</dbReference>
<name>A0A840RUK6_9BURK</name>